<dbReference type="Proteomes" id="UP000184236">
    <property type="component" value="Unassembled WGS sequence"/>
</dbReference>
<feature type="chain" id="PRO_5012318812" evidence="1">
    <location>
        <begin position="19"/>
        <end position="1250"/>
    </location>
</feature>
<feature type="signal peptide" evidence="1">
    <location>
        <begin position="1"/>
        <end position="18"/>
    </location>
</feature>
<feature type="domain" description="DUF3857" evidence="3">
    <location>
        <begin position="739"/>
        <end position="825"/>
    </location>
</feature>
<gene>
    <name evidence="4" type="ORF">SAMN05444408_10157</name>
</gene>
<dbReference type="Gene3D" id="3.10.620.30">
    <property type="match status" value="1"/>
</dbReference>
<evidence type="ECO:0000259" key="2">
    <source>
        <dbReference type="Pfam" id="PF01841"/>
    </source>
</evidence>
<organism evidence="4 5">
    <name type="scientific">Chryseobacterium takakiae</name>
    <dbReference type="NCBI Taxonomy" id="1302685"/>
    <lineage>
        <taxon>Bacteria</taxon>
        <taxon>Pseudomonadati</taxon>
        <taxon>Bacteroidota</taxon>
        <taxon>Flavobacteriia</taxon>
        <taxon>Flavobacteriales</taxon>
        <taxon>Weeksellaceae</taxon>
        <taxon>Chryseobacterium group</taxon>
        <taxon>Chryseobacterium</taxon>
    </lineage>
</organism>
<dbReference type="EMBL" id="FQVO01000001">
    <property type="protein sequence ID" value="SHE35991.1"/>
    <property type="molecule type" value="Genomic_DNA"/>
</dbReference>
<dbReference type="SUPFAM" id="SSF48452">
    <property type="entry name" value="TPR-like"/>
    <property type="match status" value="1"/>
</dbReference>
<evidence type="ECO:0000256" key="1">
    <source>
        <dbReference type="SAM" id="SignalP"/>
    </source>
</evidence>
<feature type="domain" description="Transglutaminase-like" evidence="2">
    <location>
        <begin position="888"/>
        <end position="982"/>
    </location>
</feature>
<evidence type="ECO:0000313" key="4">
    <source>
        <dbReference type="EMBL" id="SHE35991.1"/>
    </source>
</evidence>
<proteinExistence type="predicted"/>
<evidence type="ECO:0000259" key="3">
    <source>
        <dbReference type="Pfam" id="PF12969"/>
    </source>
</evidence>
<dbReference type="SUPFAM" id="SSF54001">
    <property type="entry name" value="Cysteine proteinases"/>
    <property type="match status" value="1"/>
</dbReference>
<name>A0A1M4SUV0_9FLAO</name>
<dbReference type="InterPro" id="IPR038765">
    <property type="entry name" value="Papain-like_cys_pep_sf"/>
</dbReference>
<dbReference type="Gene3D" id="1.25.40.10">
    <property type="entry name" value="Tetratricopeptide repeat domain"/>
    <property type="match status" value="1"/>
</dbReference>
<dbReference type="InterPro" id="IPR011990">
    <property type="entry name" value="TPR-like_helical_dom_sf"/>
</dbReference>
<sequence length="1250" mass="144408">MRKILISAVYFLSVGAFAQSKEQSKTWELLLNNKRVEARNFYDKNLKNNTTKDFENLFLDAMIDEEMGQMIFDETFVKNFADFKLDDSYLYPILKKTFLLADYENSGFDDNSYKKVDFLAQHPLYGENVSVIEFKATLDRIRNNYKSADGFLSKIKRIDQWQFVGVFENLNGSGLYNEYEPENIAQSDKLFNANSFGYVGWYNRKFPSNDGFEFFINETEYGRGIMYAQSFIENPVERKILLEVDTNAEFRLFLNDTEILASTTDGYTNLGSHLVEVLLPKGMNRLLLKFDVKDAKTAFMVVPYDTNYQKVSDLKYFNTYKAYQKTPPEQLQAKELPLKFEKLLKVKVAENPDSFFYKYLLTSGYLNNSQNDQAKEIIDQMMKSYPKSSIVQSLLASYYNNLEDKEKVNEIYKNIEINDSEYFLVPLLKMMDGDKFQNMSIQELEKYRDILYKTKAKSIGGFFDVVIAMRNRDMEKAKSHIANLKKDFANNERFFSIFTTLEDMDKKDQTSTIKKFEDVYAQKSSPDIMNTLYSLYQKSNRVEDQKKILKKYMELYPSVNSFRIQYLNLLDENVQNPEYGTGLEDALANFPYSYSLMAAKAEYLAKLNKKDEAVQFAKLSLSHNTDNEQMHKLLRDLDHTEDEIDKVAIKDLYKLVSDRRKNVAKGKKGVTTLLDEYIVNVYAEGGFKKRSTYAYEITSESGIEELKQYGIDYYDDVIKAEIVKPDGSIIPGEKSSEEIVFTNLAIGDVILIQIESLERKSGRFYKDFNVSSYFNSQYPVIESIFTVITPENLNYQVKSNNKEVASIKKKSDGKLYQTWKLNNLEEVNFDEYFGPTFYDTTISVTANSIKTWQEIATWYSDLTRKSLVSDKVVEKAFKEIFPSGISGMNDAEKAEKIYNYIEKNITYSSVDFRQSGYIPQKPSKTLSTKLGDCKDLSTLFVILGNQAGLKSNLVLVQTNDNSVQRLLLPNLSFNHCIVKVNLDGKETFLEMTDKYLPFNSLVKGNYKAKGLIIDTDKNSSGNAELIEIPSANNAQSIFKTTSEVNVNGDDQNFTVKQYVTGESKSYYNNFFQESQTDDSRKKSVEEEIGSVLDKVISVKTVKLLEGKDLTPKPLAYEVQFSINDKPQSVGSLKIMKIPFVTKPFTKELVATENRKTDIVYTRYEKEKNYFEEIYLNIPENMKFIEIPENKTLAYNNFKYSINYELVKNNKLKITRVADTPWDNIKAGQYTEFKKFVEEAMNAENQILGYK</sequence>
<dbReference type="Gene3D" id="2.60.40.3140">
    <property type="match status" value="1"/>
</dbReference>
<dbReference type="InterPro" id="IPR002931">
    <property type="entry name" value="Transglutaminase-like"/>
</dbReference>
<accession>A0A1M4SUV0</accession>
<dbReference type="Pfam" id="PF01841">
    <property type="entry name" value="Transglut_core"/>
    <property type="match status" value="1"/>
</dbReference>
<protein>
    <submittedName>
        <fullName evidence="4">Transglutaminase-like superfamily protein</fullName>
    </submittedName>
</protein>
<dbReference type="Gene3D" id="2.60.120.1130">
    <property type="match status" value="1"/>
</dbReference>
<evidence type="ECO:0000313" key="5">
    <source>
        <dbReference type="Proteomes" id="UP000184236"/>
    </source>
</evidence>
<dbReference type="RefSeq" id="WP_083573120.1">
    <property type="nucleotide sequence ID" value="NZ_FQVO01000001.1"/>
</dbReference>
<dbReference type="STRING" id="1302685.SAMN05444408_10157"/>
<keyword evidence="5" id="KW-1185">Reference proteome</keyword>
<reference evidence="5" key="1">
    <citation type="submission" date="2016-11" db="EMBL/GenBank/DDBJ databases">
        <authorList>
            <person name="Varghese N."/>
            <person name="Submissions S."/>
        </authorList>
    </citation>
    <scope>NUCLEOTIDE SEQUENCE [LARGE SCALE GENOMIC DNA]</scope>
    <source>
        <strain evidence="5">DSM 26898</strain>
    </source>
</reference>
<keyword evidence="1" id="KW-0732">Signal</keyword>
<dbReference type="AlphaFoldDB" id="A0A1M4SUV0"/>
<dbReference type="OrthoDB" id="98874at2"/>
<dbReference type="Pfam" id="PF12969">
    <property type="entry name" value="DUF3857"/>
    <property type="match status" value="1"/>
</dbReference>
<dbReference type="InterPro" id="IPR024618">
    <property type="entry name" value="DUF3857"/>
</dbReference>